<feature type="domain" description="Mitochondrial splicing suppressor 51-like C-terminal" evidence="1">
    <location>
        <begin position="227"/>
        <end position="407"/>
    </location>
</feature>
<protein>
    <recommendedName>
        <fullName evidence="1">Mitochondrial splicing suppressor 51-like C-terminal domain-containing protein</fullName>
    </recommendedName>
</protein>
<accession>A0ABR3FNL6</accession>
<name>A0ABR3FNL6_9AGAR</name>
<dbReference type="Proteomes" id="UP001465976">
    <property type="component" value="Unassembled WGS sequence"/>
</dbReference>
<reference evidence="2 3" key="1">
    <citation type="submission" date="2024-02" db="EMBL/GenBank/DDBJ databases">
        <title>A draft genome for the cacao thread blight pathogen Marasmius crinis-equi.</title>
        <authorList>
            <person name="Cohen S.P."/>
            <person name="Baruah I.K."/>
            <person name="Amoako-Attah I."/>
            <person name="Bukari Y."/>
            <person name="Meinhardt L.W."/>
            <person name="Bailey B.A."/>
        </authorList>
    </citation>
    <scope>NUCLEOTIDE SEQUENCE [LARGE SCALE GENOMIC DNA]</scope>
    <source>
        <strain evidence="2 3">GH-76</strain>
    </source>
</reference>
<proteinExistence type="predicted"/>
<dbReference type="PANTHER" id="PTHR28069">
    <property type="entry name" value="GH20023P"/>
    <property type="match status" value="1"/>
</dbReference>
<dbReference type="EMBL" id="JBAHYK010000185">
    <property type="protein sequence ID" value="KAL0576980.1"/>
    <property type="molecule type" value="Genomic_DNA"/>
</dbReference>
<evidence type="ECO:0000313" key="2">
    <source>
        <dbReference type="EMBL" id="KAL0576980.1"/>
    </source>
</evidence>
<dbReference type="PANTHER" id="PTHR28069:SF2">
    <property type="entry name" value="GH20023P"/>
    <property type="match status" value="1"/>
</dbReference>
<evidence type="ECO:0000313" key="3">
    <source>
        <dbReference type="Proteomes" id="UP001465976"/>
    </source>
</evidence>
<dbReference type="Pfam" id="PF20179">
    <property type="entry name" value="MSS51_C"/>
    <property type="match status" value="1"/>
</dbReference>
<gene>
    <name evidence="2" type="ORF">V5O48_004990</name>
</gene>
<keyword evidence="3" id="KW-1185">Reference proteome</keyword>
<dbReference type="InterPro" id="IPR046824">
    <property type="entry name" value="Mss51-like_C"/>
</dbReference>
<organism evidence="2 3">
    <name type="scientific">Marasmius crinis-equi</name>
    <dbReference type="NCBI Taxonomy" id="585013"/>
    <lineage>
        <taxon>Eukaryota</taxon>
        <taxon>Fungi</taxon>
        <taxon>Dikarya</taxon>
        <taxon>Basidiomycota</taxon>
        <taxon>Agaricomycotina</taxon>
        <taxon>Agaricomycetes</taxon>
        <taxon>Agaricomycetidae</taxon>
        <taxon>Agaricales</taxon>
        <taxon>Marasmiineae</taxon>
        <taxon>Marasmiaceae</taxon>
        <taxon>Marasmius</taxon>
    </lineage>
</organism>
<sequence length="428" mass="48118">MRADWKAHKMICNALTNLGKDESSKKMLTSVLPNTARSDTRVVNDICQRSNAKEVELLTANLGRALNRDERDISRWQPRCMGCSRTDRLIRIENTEDKVIKPCDACKTSFYCCEKHWERVSEQHTTKPAQDGPGNLTQCQINKQFRTDVLFDNLMSDAHDCGPGKSYIFQWAPERHLAGWKPLKAGDKCWEEDFDAPLQKEFGSGSTSSPATLAPFLRGATEGLSMPMTILYALQNLESSDDWTRKRSLTVHLLGAHEKEVNHLQMFDEILHRLPVLKKLRLVMIGPQLANGSDPEETMPCLDCVQNSKQRTHEIHAMSYHEYVKKQGSKYAKPDLAVAFNSSASETPSFWKETMKILVAKKVATVFTAYNREEAKDEAQLLRDAGATLVPALGPVKNPWGSLKLIPEPNRVTGFYATNGWLAGGFCS</sequence>
<comment type="caution">
    <text evidence="2">The sequence shown here is derived from an EMBL/GenBank/DDBJ whole genome shotgun (WGS) entry which is preliminary data.</text>
</comment>
<evidence type="ECO:0000259" key="1">
    <source>
        <dbReference type="Pfam" id="PF20179"/>
    </source>
</evidence>